<dbReference type="InterPro" id="IPR036427">
    <property type="entry name" value="Bromodomain-like_sf"/>
</dbReference>
<dbReference type="InterPro" id="IPR001965">
    <property type="entry name" value="Znf_PHD"/>
</dbReference>
<dbReference type="GO" id="GO:0006357">
    <property type="term" value="P:regulation of transcription by RNA polymerase II"/>
    <property type="evidence" value="ECO:0007669"/>
    <property type="project" value="TreeGrafter"/>
</dbReference>
<dbReference type="InterPro" id="IPR001487">
    <property type="entry name" value="Bromodomain"/>
</dbReference>
<evidence type="ECO:0000256" key="1">
    <source>
        <dbReference type="ARBA" id="ARBA00022723"/>
    </source>
</evidence>
<evidence type="ECO:0000256" key="2">
    <source>
        <dbReference type="ARBA" id="ARBA00022737"/>
    </source>
</evidence>
<protein>
    <submittedName>
        <fullName evidence="10">9056_t:CDS:1</fullName>
    </submittedName>
</protein>
<dbReference type="Gene3D" id="1.20.920.10">
    <property type="entry name" value="Bromodomain-like"/>
    <property type="match status" value="1"/>
</dbReference>
<evidence type="ECO:0000256" key="3">
    <source>
        <dbReference type="ARBA" id="ARBA00022771"/>
    </source>
</evidence>
<feature type="domain" description="Bromo" evidence="8">
    <location>
        <begin position="557"/>
        <end position="630"/>
    </location>
</feature>
<feature type="compositionally biased region" description="Polar residues" evidence="7">
    <location>
        <begin position="744"/>
        <end position="753"/>
    </location>
</feature>
<dbReference type="EMBL" id="CAJVPK010001235">
    <property type="protein sequence ID" value="CAG8577970.1"/>
    <property type="molecule type" value="Genomic_DNA"/>
</dbReference>
<evidence type="ECO:0000256" key="6">
    <source>
        <dbReference type="PROSITE-ProRule" id="PRU00035"/>
    </source>
</evidence>
<keyword evidence="1" id="KW-0479">Metal-binding</keyword>
<feature type="compositionally biased region" description="Acidic residues" evidence="7">
    <location>
        <begin position="137"/>
        <end position="148"/>
    </location>
</feature>
<feature type="compositionally biased region" description="Basic and acidic residues" evidence="7">
    <location>
        <begin position="790"/>
        <end position="822"/>
    </location>
</feature>
<evidence type="ECO:0000259" key="8">
    <source>
        <dbReference type="PROSITE" id="PS50014"/>
    </source>
</evidence>
<keyword evidence="2" id="KW-0677">Repeat</keyword>
<dbReference type="SMART" id="SM00249">
    <property type="entry name" value="PHD"/>
    <property type="match status" value="2"/>
</dbReference>
<evidence type="ECO:0000256" key="4">
    <source>
        <dbReference type="ARBA" id="ARBA00022833"/>
    </source>
</evidence>
<evidence type="ECO:0000259" key="9">
    <source>
        <dbReference type="PROSITE" id="PS51805"/>
    </source>
</evidence>
<dbReference type="Pfam" id="PF13832">
    <property type="entry name" value="zf-HC5HC2H_2"/>
    <property type="match status" value="1"/>
</dbReference>
<keyword evidence="3" id="KW-0863">Zinc-finger</keyword>
<dbReference type="InterPro" id="IPR019542">
    <property type="entry name" value="Enhancer_polycomb-like_N"/>
</dbReference>
<dbReference type="GO" id="GO:0008270">
    <property type="term" value="F:zinc ion binding"/>
    <property type="evidence" value="ECO:0007669"/>
    <property type="project" value="UniProtKB-KW"/>
</dbReference>
<gene>
    <name evidence="10" type="ORF">DEBURN_LOCUS8426</name>
</gene>
<dbReference type="SUPFAM" id="SSF57903">
    <property type="entry name" value="FYVE/PHD zinc finger"/>
    <property type="match status" value="1"/>
</dbReference>
<dbReference type="Gene3D" id="2.30.30.140">
    <property type="match status" value="1"/>
</dbReference>
<keyword evidence="4" id="KW-0862">Zinc</keyword>
<feature type="compositionally biased region" description="Polar residues" evidence="7">
    <location>
        <begin position="823"/>
        <end position="832"/>
    </location>
</feature>
<feature type="region of interest" description="Disordered" evidence="7">
    <location>
        <begin position="677"/>
        <end position="836"/>
    </location>
</feature>
<dbReference type="OrthoDB" id="20839at2759"/>
<dbReference type="Proteomes" id="UP000789706">
    <property type="component" value="Unassembled WGS sequence"/>
</dbReference>
<accession>A0A9N9BW05</accession>
<organism evidence="10 11">
    <name type="scientific">Diversispora eburnea</name>
    <dbReference type="NCBI Taxonomy" id="1213867"/>
    <lineage>
        <taxon>Eukaryota</taxon>
        <taxon>Fungi</taxon>
        <taxon>Fungi incertae sedis</taxon>
        <taxon>Mucoromycota</taxon>
        <taxon>Glomeromycotina</taxon>
        <taxon>Glomeromycetes</taxon>
        <taxon>Diversisporales</taxon>
        <taxon>Diversisporaceae</taxon>
        <taxon>Diversispora</taxon>
    </lineage>
</organism>
<dbReference type="SUPFAM" id="SSF47370">
    <property type="entry name" value="Bromodomain"/>
    <property type="match status" value="1"/>
</dbReference>
<feature type="compositionally biased region" description="Low complexity" evidence="7">
    <location>
        <begin position="682"/>
        <end position="692"/>
    </location>
</feature>
<dbReference type="SMART" id="SM00297">
    <property type="entry name" value="BROMO"/>
    <property type="match status" value="1"/>
</dbReference>
<dbReference type="PROSITE" id="PS51805">
    <property type="entry name" value="EPHD"/>
    <property type="match status" value="1"/>
</dbReference>
<feature type="compositionally biased region" description="Basic and acidic residues" evidence="7">
    <location>
        <begin position="96"/>
        <end position="128"/>
    </location>
</feature>
<keyword evidence="11" id="KW-1185">Reference proteome</keyword>
<dbReference type="PANTHER" id="PTHR13793:SF107">
    <property type="entry name" value="BROMODOMAIN-CONTAINING PROTEIN HOMOLOG"/>
    <property type="match status" value="1"/>
</dbReference>
<dbReference type="InterPro" id="IPR050701">
    <property type="entry name" value="Histone_Mod_Regulator"/>
</dbReference>
<dbReference type="SUPFAM" id="SSF63748">
    <property type="entry name" value="Tudor/PWWP/MBT"/>
    <property type="match status" value="1"/>
</dbReference>
<evidence type="ECO:0000313" key="10">
    <source>
        <dbReference type="EMBL" id="CAG8577970.1"/>
    </source>
</evidence>
<evidence type="ECO:0000313" key="11">
    <source>
        <dbReference type="Proteomes" id="UP000789706"/>
    </source>
</evidence>
<keyword evidence="5 6" id="KW-0103">Bromodomain</keyword>
<dbReference type="InterPro" id="IPR013083">
    <property type="entry name" value="Znf_RING/FYVE/PHD"/>
</dbReference>
<dbReference type="PROSITE" id="PS50014">
    <property type="entry name" value="BROMODOMAIN_2"/>
    <property type="match status" value="1"/>
</dbReference>
<feature type="compositionally biased region" description="Basic and acidic residues" evidence="7">
    <location>
        <begin position="43"/>
        <end position="55"/>
    </location>
</feature>
<dbReference type="AlphaFoldDB" id="A0A9N9BW05"/>
<dbReference type="GO" id="GO:0006325">
    <property type="term" value="P:chromatin organization"/>
    <property type="evidence" value="ECO:0007669"/>
    <property type="project" value="UniProtKB-ARBA"/>
</dbReference>
<proteinExistence type="predicted"/>
<reference evidence="10" key="1">
    <citation type="submission" date="2021-06" db="EMBL/GenBank/DDBJ databases">
        <authorList>
            <person name="Kallberg Y."/>
            <person name="Tangrot J."/>
            <person name="Rosling A."/>
        </authorList>
    </citation>
    <scope>NUCLEOTIDE SEQUENCE</scope>
    <source>
        <strain evidence="10">AZ414A</strain>
    </source>
</reference>
<evidence type="ECO:0000256" key="7">
    <source>
        <dbReference type="SAM" id="MobiDB-lite"/>
    </source>
</evidence>
<dbReference type="Pfam" id="PF10513">
    <property type="entry name" value="EPL1"/>
    <property type="match status" value="1"/>
</dbReference>
<feature type="domain" description="PHD-type" evidence="9">
    <location>
        <begin position="292"/>
        <end position="392"/>
    </location>
</feature>
<dbReference type="InterPro" id="IPR011011">
    <property type="entry name" value="Znf_FYVE_PHD"/>
</dbReference>
<name>A0A9N9BW05_9GLOM</name>
<dbReference type="InterPro" id="IPR034732">
    <property type="entry name" value="EPHD"/>
</dbReference>
<comment type="caution">
    <text evidence="10">The sequence shown here is derived from an EMBL/GenBank/DDBJ whole genome shotgun (WGS) entry which is preliminary data.</text>
</comment>
<feature type="region of interest" description="Disordered" evidence="7">
    <location>
        <begin position="1"/>
        <end position="166"/>
    </location>
</feature>
<dbReference type="PANTHER" id="PTHR13793">
    <property type="entry name" value="PHD FINGER PROTEINS"/>
    <property type="match status" value="1"/>
</dbReference>
<evidence type="ECO:0000256" key="5">
    <source>
        <dbReference type="ARBA" id="ARBA00023117"/>
    </source>
</evidence>
<dbReference type="Pfam" id="PF00439">
    <property type="entry name" value="Bromodomain"/>
    <property type="match status" value="1"/>
</dbReference>
<feature type="region of interest" description="Disordered" evidence="7">
    <location>
        <begin position="850"/>
        <end position="877"/>
    </location>
</feature>
<sequence length="1003" mass="115087">MDFSTEVARSLKGSRNNGLKGINKRTQKNKDINKSIKTVKSRNNKDIARAMKDSEPVIAYQPDEPPREELPYTKFFPDLDPEEQLLRVYASDSDSEIEKAEKVEKVENVENIENVEKAEKLEKVDKAQKSSPQPRDIDEDIVQEDEQDQQNQVDSNSKPYQRPEGHYLRYNEPDERILADRVEYDMDEQDDIWLKALNYERKKEDLGELGADLFEKLIDRLEKAWFDLTKNLPKGQGDKDNLTPEDSACAICDDGECENSNAIVFCDGYCYGIPYIPEGQWLCRKCIVSPETPSCIFCPNEGGAFKKTNTNRWAHLLCALWIPEVGLSNTVYMEPIDNIEGIPRACIQCQNAHCCTAFHVTCARKAKLCMRMKFPDFHNESYQMKAYCDKHTPRDYKEQVDVTTTVIAAQKLLMNDDVPVSKKKGQSSKSARAYNHSYSETAPIAPAIIIDKLLPILSNQKGSIKKKQELVATICKYWSLKRESRPSAHKQSDKEKFCKFMGMRQLRKDLEKIRLLIDCVHRREKAKLKRNRLITQYLETVLFPLDYILSPVIEEIISHDKQEIFVKPVTEDDAPDYSLHIKHPMDLGTIKKKIETHEYSLGPGMQEFENAMTYNTSNTVYYRNAKRMYQLCKPIVEKAKRDYAGLQVDPKKGILNVKIHPEVFTYNSKPLIFPQKEKEITKSSTSTTSRSNRSNKKEVDGTSSSPHPIHKTRETRSTTAAKRKKNKRSLTKEVKPKAPKGTRSRNQNQTVPDSQPKIIKGNVGRFPKTSLQRPIRGVRKKQSVKPSNDNLDKSSKDNIDKSSKDNLDKPEKSINDVVDKPEVSSTESSQTYPDEKYKVIKEQLENTLKVVQEESEKPAASRTRSRSMRKNDESITSIEEIKRDNLSPMDSNVELMRLSRNGSTTSSVVENHNITYGTLVWAKMTGFPCPEVTDTIRSDKKEGDSYLVHFFDEKKGKRRSWKWVPASKVALIGDPKFDIAKIKDRTMKENMKKEVPIAYRAAW</sequence>
<dbReference type="Gene3D" id="3.30.40.10">
    <property type="entry name" value="Zinc/RING finger domain, C3HC4 (zinc finger)"/>
    <property type="match status" value="2"/>
</dbReference>